<evidence type="ECO:0000256" key="5">
    <source>
        <dbReference type="SAM" id="MobiDB-lite"/>
    </source>
</evidence>
<dbReference type="PANTHER" id="PTHR47454:SF1">
    <property type="entry name" value="RING FINGER PROTEIN 224"/>
    <property type="match status" value="1"/>
</dbReference>
<evidence type="ECO:0000259" key="6">
    <source>
        <dbReference type="PROSITE" id="PS50089"/>
    </source>
</evidence>
<evidence type="ECO:0000256" key="2">
    <source>
        <dbReference type="ARBA" id="ARBA00022771"/>
    </source>
</evidence>
<feature type="domain" description="RING-type" evidence="6">
    <location>
        <begin position="138"/>
        <end position="185"/>
    </location>
</feature>
<dbReference type="EMBL" id="LSYS01002410">
    <property type="protein sequence ID" value="OPJ86378.1"/>
    <property type="molecule type" value="Genomic_DNA"/>
</dbReference>
<evidence type="ECO:0000256" key="1">
    <source>
        <dbReference type="ARBA" id="ARBA00022723"/>
    </source>
</evidence>
<dbReference type="OrthoDB" id="252722at2759"/>
<feature type="region of interest" description="Disordered" evidence="5">
    <location>
        <begin position="90"/>
        <end position="129"/>
    </location>
</feature>
<keyword evidence="2 4" id="KW-0863">Zinc-finger</keyword>
<dbReference type="Pfam" id="PF13445">
    <property type="entry name" value="zf-RING_UBOX"/>
    <property type="match status" value="1"/>
</dbReference>
<dbReference type="PANTHER" id="PTHR47454">
    <property type="entry name" value="RING FINGER PROTEIN 224"/>
    <property type="match status" value="1"/>
</dbReference>
<protein>
    <submittedName>
        <fullName evidence="7">RING finger protein 224</fullName>
    </submittedName>
</protein>
<gene>
    <name evidence="7" type="primary">RNF224</name>
    <name evidence="7" type="ORF">AV530_007191</name>
</gene>
<organism evidence="7 8">
    <name type="scientific">Patagioenas fasciata monilis</name>
    <dbReference type="NCBI Taxonomy" id="372326"/>
    <lineage>
        <taxon>Eukaryota</taxon>
        <taxon>Metazoa</taxon>
        <taxon>Chordata</taxon>
        <taxon>Craniata</taxon>
        <taxon>Vertebrata</taxon>
        <taxon>Euteleostomi</taxon>
        <taxon>Archelosauria</taxon>
        <taxon>Archosauria</taxon>
        <taxon>Dinosauria</taxon>
        <taxon>Saurischia</taxon>
        <taxon>Theropoda</taxon>
        <taxon>Coelurosauria</taxon>
        <taxon>Aves</taxon>
        <taxon>Neognathae</taxon>
        <taxon>Neoaves</taxon>
        <taxon>Columbimorphae</taxon>
        <taxon>Columbiformes</taxon>
        <taxon>Columbidae</taxon>
        <taxon>Patagioenas</taxon>
    </lineage>
</organism>
<keyword evidence="3" id="KW-0862">Zinc</keyword>
<dbReference type="InterPro" id="IPR017907">
    <property type="entry name" value="Znf_RING_CS"/>
</dbReference>
<dbReference type="Proteomes" id="UP000190648">
    <property type="component" value="Unassembled WGS sequence"/>
</dbReference>
<reference evidence="7 8" key="1">
    <citation type="submission" date="2016-02" db="EMBL/GenBank/DDBJ databases">
        <title>Band-tailed pigeon sequencing and assembly.</title>
        <authorList>
            <person name="Soares A.E."/>
            <person name="Novak B.J."/>
            <person name="Rice E.S."/>
            <person name="O'Connell B."/>
            <person name="Chang D."/>
            <person name="Weber S."/>
            <person name="Shapiro B."/>
        </authorList>
    </citation>
    <scope>NUCLEOTIDE SEQUENCE [LARGE SCALE GENOMIC DNA]</scope>
    <source>
        <strain evidence="7">BTP2013</strain>
        <tissue evidence="7">Blood</tissue>
    </source>
</reference>
<dbReference type="InterPro" id="IPR013083">
    <property type="entry name" value="Znf_RING/FYVE/PHD"/>
</dbReference>
<evidence type="ECO:0000256" key="4">
    <source>
        <dbReference type="PROSITE-ProRule" id="PRU00175"/>
    </source>
</evidence>
<dbReference type="SUPFAM" id="SSF57850">
    <property type="entry name" value="RING/U-box"/>
    <property type="match status" value="1"/>
</dbReference>
<dbReference type="AlphaFoldDB" id="A0A1V4KPM0"/>
<feature type="compositionally biased region" description="Basic and acidic residues" evidence="5">
    <location>
        <begin position="97"/>
        <end position="106"/>
    </location>
</feature>
<evidence type="ECO:0000256" key="3">
    <source>
        <dbReference type="ARBA" id="ARBA00022833"/>
    </source>
</evidence>
<dbReference type="PROSITE" id="PS00518">
    <property type="entry name" value="ZF_RING_1"/>
    <property type="match status" value="1"/>
</dbReference>
<comment type="caution">
    <text evidence="7">The sequence shown here is derived from an EMBL/GenBank/DDBJ whole genome shotgun (WGS) entry which is preliminary data.</text>
</comment>
<sequence>MDRGVSLENPYASVNIPREQFQQSFITRYLKDEPTVIANPAAVPTYSVEEQAGSADSWNSPTIATGKSWSHPYNPYASLRMPNGESSSSFYTVTLDKSPKGQEREAGGASSSPRTEDAGPCIGAHSRTPSRGSQRVECIICYSSYDLCSRLPRRLYCGHTFCQACLKRLDAVANEQRWIPCPQCRQNTPTPRGGVAMLDLDLATFLAVKADKEHPRVAAAFES</sequence>
<dbReference type="InterPro" id="IPR027370">
    <property type="entry name" value="Znf-RING_euk"/>
</dbReference>
<proteinExistence type="predicted"/>
<accession>A0A1V4KPM0</accession>
<name>A0A1V4KPM0_PATFA</name>
<dbReference type="CDD" id="cd16565">
    <property type="entry name" value="RING-HC_RNF224"/>
    <property type="match status" value="1"/>
</dbReference>
<evidence type="ECO:0000313" key="8">
    <source>
        <dbReference type="Proteomes" id="UP000190648"/>
    </source>
</evidence>
<dbReference type="PROSITE" id="PS50089">
    <property type="entry name" value="ZF_RING_2"/>
    <property type="match status" value="1"/>
</dbReference>
<dbReference type="Gene3D" id="3.30.40.10">
    <property type="entry name" value="Zinc/RING finger domain, C3HC4 (zinc finger)"/>
    <property type="match status" value="1"/>
</dbReference>
<dbReference type="SMART" id="SM00184">
    <property type="entry name" value="RING"/>
    <property type="match status" value="1"/>
</dbReference>
<evidence type="ECO:0000313" key="7">
    <source>
        <dbReference type="EMBL" id="OPJ86378.1"/>
    </source>
</evidence>
<dbReference type="InterPro" id="IPR001841">
    <property type="entry name" value="Znf_RING"/>
</dbReference>
<keyword evidence="1" id="KW-0479">Metal-binding</keyword>
<dbReference type="InterPro" id="IPR053122">
    <property type="entry name" value="RING_finger_domain"/>
</dbReference>
<dbReference type="GO" id="GO:0008270">
    <property type="term" value="F:zinc ion binding"/>
    <property type="evidence" value="ECO:0007669"/>
    <property type="project" value="UniProtKB-KW"/>
</dbReference>
<keyword evidence="8" id="KW-1185">Reference proteome</keyword>